<accession>A0A024G1I3</accession>
<name>A0A024G1I3_9STRA</name>
<proteinExistence type="predicted"/>
<dbReference type="InParanoid" id="A0A024G1I3"/>
<feature type="region of interest" description="Disordered" evidence="1">
    <location>
        <begin position="82"/>
        <end position="107"/>
    </location>
</feature>
<comment type="caution">
    <text evidence="2">The sequence shown here is derived from an EMBL/GenBank/DDBJ whole genome shotgun (WGS) entry which is preliminary data.</text>
</comment>
<evidence type="ECO:0000313" key="3">
    <source>
        <dbReference type="Proteomes" id="UP000053237"/>
    </source>
</evidence>
<dbReference type="STRING" id="65357.A0A024G1I3"/>
<dbReference type="OrthoDB" id="62528at2759"/>
<organism evidence="2 3">
    <name type="scientific">Albugo candida</name>
    <dbReference type="NCBI Taxonomy" id="65357"/>
    <lineage>
        <taxon>Eukaryota</taxon>
        <taxon>Sar</taxon>
        <taxon>Stramenopiles</taxon>
        <taxon>Oomycota</taxon>
        <taxon>Peronosporomycetes</taxon>
        <taxon>Albuginales</taxon>
        <taxon>Albuginaceae</taxon>
        <taxon>Albugo</taxon>
    </lineage>
</organism>
<sequence length="736" mass="83854">MMNKLYECLTKRVIMRNTAHPPAPADPSTNQLTSHEQINYTPSYAKTTGITLIRQRAREAEVSEIQDEMEISRMLRETQLQHEASVKLDRPRREASDDTTNIEKTNHPRGVKAPVRKYYEKNIPKASDMIEEVQIRTVSVPSLDHLHLAREAREADTNFDTILPDENEKLMVTIGKSIHSGQDMNTMKLLDTYVAQHPSLSDSLIVEANPFSSIMFSLQNESCDRDCICAVLSDLAREQSNRLAQSFLELPQDFWLFFGLLKPYLVGSTCDRRVHETVKQLIISIGQQCVYQDSSRAKILAMDYIIPKAPNAEILVSRRAALVEVLYSFTARSPTGHIQMLKRIRESISVANLPVFIHTLSITIHMESQLDDALADLYYYYCCIGLEKSSSKLQAACLGMLSPLLQCNSSLRSNLLTSLPRITSSLSSLPANNWWEVKVQILHVSSTMLQVLVDDGKMYKNDFAAPLAIVDHEFQPDSHLIVRQMGLYYFASILKSLQELVPIYVDVLLSLPESLVSAIFGLPRDDHYSGNGNWEREELRDAVDSRFRLVSVGYSYIEYSTCPLEPLWDSNAIAKQLFYQWQMKTDELDYGKADISHNCMIALHACFSELFAHEPTITNAIELYDQLKSLIVLGLLQSRLFHLTIEIMEMVFEFCDGALDFLIENMLTDKQFIVVASRLISYGNQDARQIALENLLLAKMEIPHTRSLILHCLRIIESHTQPADFRASRYYQYIVT</sequence>
<dbReference type="EMBL" id="CAIX01000011">
    <property type="protein sequence ID" value="CCI40713.1"/>
    <property type="molecule type" value="Genomic_DNA"/>
</dbReference>
<feature type="compositionally biased region" description="Basic and acidic residues" evidence="1">
    <location>
        <begin position="82"/>
        <end position="96"/>
    </location>
</feature>
<evidence type="ECO:0000313" key="2">
    <source>
        <dbReference type="EMBL" id="CCI40713.1"/>
    </source>
</evidence>
<dbReference type="AlphaFoldDB" id="A0A024G1I3"/>
<reference evidence="2 3" key="1">
    <citation type="submission" date="2012-05" db="EMBL/GenBank/DDBJ databases">
        <title>Recombination and specialization in a pathogen metapopulation.</title>
        <authorList>
            <person name="Gardiner A."/>
            <person name="Kemen E."/>
            <person name="Schultz-Larsen T."/>
            <person name="MacLean D."/>
            <person name="Van Oosterhout C."/>
            <person name="Jones J.D.G."/>
        </authorList>
    </citation>
    <scope>NUCLEOTIDE SEQUENCE [LARGE SCALE GENOMIC DNA]</scope>
    <source>
        <strain evidence="2 3">Ac Nc2</strain>
    </source>
</reference>
<dbReference type="Proteomes" id="UP000053237">
    <property type="component" value="Unassembled WGS sequence"/>
</dbReference>
<protein>
    <submittedName>
        <fullName evidence="2">Uncharacterized protein</fullName>
    </submittedName>
</protein>
<evidence type="ECO:0000256" key="1">
    <source>
        <dbReference type="SAM" id="MobiDB-lite"/>
    </source>
</evidence>
<gene>
    <name evidence="2" type="ORF">BN9_014970</name>
</gene>
<keyword evidence="3" id="KW-1185">Reference proteome</keyword>